<evidence type="ECO:0000313" key="3">
    <source>
        <dbReference type="EMBL" id="CAI9115390.1"/>
    </source>
</evidence>
<feature type="compositionally biased region" description="Basic and acidic residues" evidence="1">
    <location>
        <begin position="402"/>
        <end position="412"/>
    </location>
</feature>
<feature type="domain" description="CCHC-type" evidence="2">
    <location>
        <begin position="306"/>
        <end position="322"/>
    </location>
</feature>
<dbReference type="InterPro" id="IPR036875">
    <property type="entry name" value="Znf_CCHC_sf"/>
</dbReference>
<evidence type="ECO:0000256" key="1">
    <source>
        <dbReference type="SAM" id="MobiDB-lite"/>
    </source>
</evidence>
<feature type="compositionally biased region" description="Basic and acidic residues" evidence="1">
    <location>
        <begin position="113"/>
        <end position="123"/>
    </location>
</feature>
<dbReference type="InterPro" id="IPR045177">
    <property type="entry name" value="FDM1-5/IDN2"/>
</dbReference>
<dbReference type="PANTHER" id="PTHR21596">
    <property type="entry name" value="RIBONUCLEASE P SUBUNIT P38"/>
    <property type="match status" value="1"/>
</dbReference>
<feature type="compositionally biased region" description="Low complexity" evidence="1">
    <location>
        <begin position="124"/>
        <end position="133"/>
    </location>
</feature>
<evidence type="ECO:0000313" key="4">
    <source>
        <dbReference type="Proteomes" id="UP001161247"/>
    </source>
</evidence>
<dbReference type="InterPro" id="IPR005380">
    <property type="entry name" value="XS_domain"/>
</dbReference>
<sequence length="742" mass="83519">MMNPTKYTRTKKAGIRPVERWVGDATSAVIVMFMGHSRKNCPDLKHNDGKESERPLVGQKRVAPKWFAIEPLADDMVKQKGRGKKVLPNSQCEYCKRRGHKAKSCPALERRLQKRKEAAKQDNGKGQQQIQKGAKQKQNKNRKGNFQLRDEDENDTGIPMSKTKWKGTNQLLDGDENDRVVLLSDGDGNDPGIPVSRTKRKGKNQLLDGDENDPVVLVSRSKGKGKFQLRDEDENDPAISVSRIKRKEIHILVEDDDEDFPIIRVSRTRRKGKFHILDEDKGADVPVTTTVDGEDENVVPQAKSVPCEYCEMTSHRTAQCPQEQLTRWLEKESSDKEHDDAADSALEPRADCSGNLDMDERKDQNKESSKFITAPDEPAKATENNGLPEDVGNSVVSPVGCDGDREVDDIRPGVKNSRQNLEKNPDNSFKLGVGRSRKARYRMLEGLRYHIEVGIKYDGTLKPKYDSCQGRIKLTTKSTRSRRHNNQANEIDEKADKVHVDVVAEKRKSTKKSTRCRQVHGRAKEVDGKVDSRASTDLSVNLLGCISNYPFPNLARNPNSNKMSKTSHSNSEDDSDFSELELDERTDSLYNSLGNGEVAVDPLQSHNPQDRFVYPPITIVVNLARKLDCGKFVGPSGRAMREKFLFEGFSRTKVELLWDDETGHSAIGIVHFRSGFDGFTNALVFHQAYKNDHHGKQDWPVTHNDSLYVWVAQENDYASTGIVGRKLSRCAAIKSFDEIQGL</sequence>
<keyword evidence="4" id="KW-1185">Reference proteome</keyword>
<proteinExistence type="predicted"/>
<dbReference type="SMART" id="SM00343">
    <property type="entry name" value="ZnF_C2HC"/>
    <property type="match status" value="2"/>
</dbReference>
<feature type="domain" description="CCHC-type" evidence="2">
    <location>
        <begin position="91"/>
        <end position="107"/>
    </location>
</feature>
<name>A0AAV1E7C4_OLDCO</name>
<dbReference type="SUPFAM" id="SSF57756">
    <property type="entry name" value="Retrovirus zinc finger-like domains"/>
    <property type="match status" value="1"/>
</dbReference>
<dbReference type="GO" id="GO:0003676">
    <property type="term" value="F:nucleic acid binding"/>
    <property type="evidence" value="ECO:0007669"/>
    <property type="project" value="InterPro"/>
</dbReference>
<feature type="region of interest" description="Disordered" evidence="1">
    <location>
        <begin position="554"/>
        <end position="578"/>
    </location>
</feature>
<dbReference type="GO" id="GO:0080188">
    <property type="term" value="P:gene silencing by siRNA-directed DNA methylation"/>
    <property type="evidence" value="ECO:0007669"/>
    <property type="project" value="InterPro"/>
</dbReference>
<evidence type="ECO:0000259" key="2">
    <source>
        <dbReference type="SMART" id="SM00343"/>
    </source>
</evidence>
<organism evidence="3 4">
    <name type="scientific">Oldenlandia corymbosa var. corymbosa</name>
    <dbReference type="NCBI Taxonomy" id="529605"/>
    <lineage>
        <taxon>Eukaryota</taxon>
        <taxon>Viridiplantae</taxon>
        <taxon>Streptophyta</taxon>
        <taxon>Embryophyta</taxon>
        <taxon>Tracheophyta</taxon>
        <taxon>Spermatophyta</taxon>
        <taxon>Magnoliopsida</taxon>
        <taxon>eudicotyledons</taxon>
        <taxon>Gunneridae</taxon>
        <taxon>Pentapetalae</taxon>
        <taxon>asterids</taxon>
        <taxon>lamiids</taxon>
        <taxon>Gentianales</taxon>
        <taxon>Rubiaceae</taxon>
        <taxon>Rubioideae</taxon>
        <taxon>Spermacoceae</taxon>
        <taxon>Hedyotis-Oldenlandia complex</taxon>
        <taxon>Oldenlandia</taxon>
    </lineage>
</organism>
<gene>
    <name evidence="3" type="ORF">OLC1_LOCUS21927</name>
</gene>
<feature type="compositionally biased region" description="Basic and acidic residues" evidence="1">
    <location>
        <begin position="328"/>
        <end position="350"/>
    </location>
</feature>
<feature type="compositionally biased region" description="Polar residues" evidence="1">
    <location>
        <begin position="556"/>
        <end position="568"/>
    </location>
</feature>
<feature type="region of interest" description="Disordered" evidence="1">
    <location>
        <begin position="328"/>
        <end position="429"/>
    </location>
</feature>
<dbReference type="Gene3D" id="3.30.70.2890">
    <property type="entry name" value="XS domain"/>
    <property type="match status" value="1"/>
</dbReference>
<feature type="compositionally biased region" description="Basic and acidic residues" evidence="1">
    <location>
        <begin position="358"/>
        <end position="369"/>
    </location>
</feature>
<protein>
    <submittedName>
        <fullName evidence="3">OLC1v1016289C1</fullName>
    </submittedName>
</protein>
<dbReference type="InterPro" id="IPR001878">
    <property type="entry name" value="Znf_CCHC"/>
</dbReference>
<reference evidence="3" key="1">
    <citation type="submission" date="2023-03" db="EMBL/GenBank/DDBJ databases">
        <authorList>
            <person name="Julca I."/>
        </authorList>
    </citation>
    <scope>NUCLEOTIDE SEQUENCE</scope>
</reference>
<accession>A0AAV1E7C4</accession>
<feature type="compositionally biased region" description="Basic residues" evidence="1">
    <location>
        <begin position="134"/>
        <end position="143"/>
    </location>
</feature>
<dbReference type="Proteomes" id="UP001161247">
    <property type="component" value="Chromosome 8"/>
</dbReference>
<dbReference type="PANTHER" id="PTHR21596:SF65">
    <property type="entry name" value="PROTEIN INVOLVED IN DE NOVO 2-RELATED"/>
    <property type="match status" value="1"/>
</dbReference>
<dbReference type="InterPro" id="IPR038588">
    <property type="entry name" value="XS_domain_sf"/>
</dbReference>
<dbReference type="EMBL" id="OX459125">
    <property type="protein sequence ID" value="CAI9115390.1"/>
    <property type="molecule type" value="Genomic_DNA"/>
</dbReference>
<dbReference type="AlphaFoldDB" id="A0AAV1E7C4"/>
<feature type="region of interest" description="Disordered" evidence="1">
    <location>
        <begin position="113"/>
        <end position="211"/>
    </location>
</feature>
<dbReference type="Pfam" id="PF03468">
    <property type="entry name" value="XS"/>
    <property type="match status" value="1"/>
</dbReference>
<dbReference type="GO" id="GO:0008270">
    <property type="term" value="F:zinc ion binding"/>
    <property type="evidence" value="ECO:0007669"/>
    <property type="project" value="InterPro"/>
</dbReference>